<evidence type="ECO:0000256" key="1">
    <source>
        <dbReference type="SAM" id="MobiDB-lite"/>
    </source>
</evidence>
<reference evidence="3 4" key="1">
    <citation type="submission" date="2024-04" db="EMBL/GenBank/DDBJ databases">
        <title>Phyllosticta paracitricarpa is synonymous to the EU quarantine fungus P. citricarpa based on phylogenomic analyses.</title>
        <authorList>
            <consortium name="Lawrence Berkeley National Laboratory"/>
            <person name="Van Ingen-Buijs V.A."/>
            <person name="Van Westerhoven A.C."/>
            <person name="Haridas S."/>
            <person name="Skiadas P."/>
            <person name="Martin F."/>
            <person name="Groenewald J.Z."/>
            <person name="Crous P.W."/>
            <person name="Seidl M.F."/>
        </authorList>
    </citation>
    <scope>NUCLEOTIDE SEQUENCE [LARGE SCALE GENOMIC DNA]</scope>
    <source>
        <strain evidence="3 4">CBS 123374</strain>
    </source>
</reference>
<feature type="compositionally biased region" description="Basic and acidic residues" evidence="1">
    <location>
        <begin position="113"/>
        <end position="123"/>
    </location>
</feature>
<feature type="compositionally biased region" description="Polar residues" evidence="1">
    <location>
        <begin position="185"/>
        <end position="194"/>
    </location>
</feature>
<name>A0ABR1YMG9_9PEZI</name>
<feature type="region of interest" description="Disordered" evidence="1">
    <location>
        <begin position="23"/>
        <end position="239"/>
    </location>
</feature>
<accession>A0ABR1YMG9</accession>
<evidence type="ECO:0000313" key="3">
    <source>
        <dbReference type="EMBL" id="KAK8233696.1"/>
    </source>
</evidence>
<gene>
    <name evidence="3" type="ORF">HDK90DRAFT_525794</name>
</gene>
<feature type="compositionally biased region" description="Acidic residues" evidence="1">
    <location>
        <begin position="480"/>
        <end position="507"/>
    </location>
</feature>
<feature type="compositionally biased region" description="Basic and acidic residues" evidence="1">
    <location>
        <begin position="306"/>
        <end position="319"/>
    </location>
</feature>
<feature type="compositionally biased region" description="Basic and acidic residues" evidence="1">
    <location>
        <begin position="57"/>
        <end position="85"/>
    </location>
</feature>
<dbReference type="Proteomes" id="UP001492380">
    <property type="component" value="Unassembled WGS sequence"/>
</dbReference>
<dbReference type="EMBL" id="JBBWRZ010000006">
    <property type="protein sequence ID" value="KAK8233696.1"/>
    <property type="molecule type" value="Genomic_DNA"/>
</dbReference>
<feature type="region of interest" description="Disordered" evidence="1">
    <location>
        <begin position="306"/>
        <end position="507"/>
    </location>
</feature>
<feature type="compositionally biased region" description="Acidic residues" evidence="1">
    <location>
        <begin position="341"/>
        <end position="351"/>
    </location>
</feature>
<feature type="compositionally biased region" description="Low complexity" evidence="1">
    <location>
        <begin position="322"/>
        <end position="340"/>
    </location>
</feature>
<feature type="compositionally biased region" description="Basic residues" evidence="1">
    <location>
        <begin position="103"/>
        <end position="112"/>
    </location>
</feature>
<protein>
    <recommendedName>
        <fullName evidence="2">WKF domain-containing protein</fullName>
    </recommendedName>
</protein>
<feature type="compositionally biased region" description="Low complexity" evidence="1">
    <location>
        <begin position="469"/>
        <end position="479"/>
    </location>
</feature>
<evidence type="ECO:0000259" key="2">
    <source>
        <dbReference type="Pfam" id="PF10180"/>
    </source>
</evidence>
<dbReference type="InterPro" id="IPR019327">
    <property type="entry name" value="WKF"/>
</dbReference>
<dbReference type="PANTHER" id="PTHR22306">
    <property type="entry name" value="CHROMOSOME 7 OPEN READING FRAME 50"/>
    <property type="match status" value="1"/>
</dbReference>
<keyword evidence="4" id="KW-1185">Reference proteome</keyword>
<organism evidence="3 4">
    <name type="scientific">Phyllosticta capitalensis</name>
    <dbReference type="NCBI Taxonomy" id="121624"/>
    <lineage>
        <taxon>Eukaryota</taxon>
        <taxon>Fungi</taxon>
        <taxon>Dikarya</taxon>
        <taxon>Ascomycota</taxon>
        <taxon>Pezizomycotina</taxon>
        <taxon>Dothideomycetes</taxon>
        <taxon>Dothideomycetes incertae sedis</taxon>
        <taxon>Botryosphaeriales</taxon>
        <taxon>Phyllostictaceae</taxon>
        <taxon>Phyllosticta</taxon>
    </lineage>
</organism>
<feature type="compositionally biased region" description="Basic and acidic residues" evidence="1">
    <location>
        <begin position="199"/>
        <end position="221"/>
    </location>
</feature>
<feature type="compositionally biased region" description="Basic and acidic residues" evidence="1">
    <location>
        <begin position="448"/>
        <end position="464"/>
    </location>
</feature>
<feature type="compositionally biased region" description="Low complexity" evidence="1">
    <location>
        <begin position="222"/>
        <end position="239"/>
    </location>
</feature>
<evidence type="ECO:0000313" key="4">
    <source>
        <dbReference type="Proteomes" id="UP001492380"/>
    </source>
</evidence>
<dbReference type="PANTHER" id="PTHR22306:SF2">
    <property type="entry name" value="CHROMOSOME 7 OPEN READING FRAME 50"/>
    <property type="match status" value="1"/>
</dbReference>
<comment type="caution">
    <text evidence="3">The sequence shown here is derived from an EMBL/GenBank/DDBJ whole genome shotgun (WGS) entry which is preliminary data.</text>
</comment>
<feature type="domain" description="WKF" evidence="2">
    <location>
        <begin position="242"/>
        <end position="305"/>
    </location>
</feature>
<sequence length="507" mass="55414">MVDSPASTPRVPAWKKLGLKLKYAKDEAPTPAGTPENASASRKRSRPSEEESTPSQLKEEGTSSKSKSEDKKSKKRKTSQDDKDVTSTSTAAIDESATTPAKPPKKEKKQKKAEKSEEKEQKSEAQPQTKPAVPDQAVSTPIRTLKRKKSVSFTPDTKTIDGDQTLVKAWSSSLRQEEILPSEPPTQSTEQAALTNGDDANKPSKAELKKAKKEEKRKAKNDAATTSATSAPTSADTPPYLTYLQQYHTDRANWKFNKVRQSTLFDNLFKIQRLPTSYDDALRAYLKGLKGDAVRQRLQEQAREILEKTKDEEGQKDDADGSSDSSSSDSESDSSSSDSSSESDSDSDSDSDSGSPTPSTTAGDNDKKNMELSHTKTAALNRQLSRSAARRREQRDGANSADQQLRLAQRRRAEMILEVLGSRPQGPDTRAPLRPTTVREAQVAKAQADWESKKKAEKKKKVESESEESSVVSSSSSEESSSEESSSDESSDEDSSSSDESSSDDSD</sequence>
<feature type="compositionally biased region" description="Polar residues" evidence="1">
    <location>
        <begin position="375"/>
        <end position="386"/>
    </location>
</feature>
<dbReference type="Pfam" id="PF10180">
    <property type="entry name" value="WKF"/>
    <property type="match status" value="1"/>
</dbReference>
<feature type="compositionally biased region" description="Basic and acidic residues" evidence="1">
    <location>
        <begin position="364"/>
        <end position="374"/>
    </location>
</feature>
<proteinExistence type="predicted"/>